<evidence type="ECO:0000313" key="4">
    <source>
        <dbReference type="Proteomes" id="UP001501586"/>
    </source>
</evidence>
<feature type="region of interest" description="Disordered" evidence="1">
    <location>
        <begin position="352"/>
        <end position="371"/>
    </location>
</feature>
<sequence>MSDEVRSLLRNMITLPSALAEYTNIWLTTPEAVVGATPKEVVWTYRKTTLYRYRSSRRSHAVPILLTFALINRPDIFDLRPGNSFIEFLLEEGFDVFLVDWGYPDEEDADTGLDDYVLEHLPRAIRKVLRTSGAEEITLVGWCIGAALTGMYLGVTPDAPVRNWVPLTMPFDASNTTYQTLLDNDEMDVEWLAQRTGYLPGAHVDTVNKLLKPVPNFVGTPLRLFREVQDGTADKIAYQSMSKWVADNPNFPMRAFRQWVTWIYQENRLATGRLRLRGHRVDLSSIQQSTLVVTASNDHIAPRDGTVPLFDVLTTQDLEHLDGVGGHIGLMAGSRARRDIWPRIRDWLAPRSHERRPSSTRSETPVTGRMA</sequence>
<dbReference type="PANTHER" id="PTHR36837">
    <property type="entry name" value="POLY(3-HYDROXYALKANOATE) POLYMERASE SUBUNIT PHAC"/>
    <property type="match status" value="1"/>
</dbReference>
<name>A0ABP8EMI1_9MICO</name>
<evidence type="ECO:0000259" key="2">
    <source>
        <dbReference type="Pfam" id="PF00561"/>
    </source>
</evidence>
<keyword evidence="4" id="KW-1185">Reference proteome</keyword>
<organism evidence="3 4">
    <name type="scientific">Brevibacterium daeguense</name>
    <dbReference type="NCBI Taxonomy" id="909936"/>
    <lineage>
        <taxon>Bacteria</taxon>
        <taxon>Bacillati</taxon>
        <taxon>Actinomycetota</taxon>
        <taxon>Actinomycetes</taxon>
        <taxon>Micrococcales</taxon>
        <taxon>Brevibacteriaceae</taxon>
        <taxon>Brevibacterium</taxon>
    </lineage>
</organism>
<gene>
    <name evidence="3" type="ORF">GCM10022261_24690</name>
</gene>
<accession>A0ABP8EMI1</accession>
<dbReference type="Pfam" id="PF00561">
    <property type="entry name" value="Abhydrolase_1"/>
    <property type="match status" value="1"/>
</dbReference>
<protein>
    <submittedName>
        <fullName evidence="3">Alpha/beta fold hydrolase</fullName>
    </submittedName>
</protein>
<dbReference type="PANTHER" id="PTHR36837:SF2">
    <property type="entry name" value="POLY(3-HYDROXYALKANOATE) POLYMERASE SUBUNIT PHAC"/>
    <property type="match status" value="1"/>
</dbReference>
<dbReference type="Proteomes" id="UP001501586">
    <property type="component" value="Unassembled WGS sequence"/>
</dbReference>
<comment type="caution">
    <text evidence="3">The sequence shown here is derived from an EMBL/GenBank/DDBJ whole genome shotgun (WGS) entry which is preliminary data.</text>
</comment>
<evidence type="ECO:0000256" key="1">
    <source>
        <dbReference type="SAM" id="MobiDB-lite"/>
    </source>
</evidence>
<proteinExistence type="predicted"/>
<dbReference type="SUPFAM" id="SSF53474">
    <property type="entry name" value="alpha/beta-Hydrolases"/>
    <property type="match status" value="1"/>
</dbReference>
<dbReference type="InterPro" id="IPR029058">
    <property type="entry name" value="AB_hydrolase_fold"/>
</dbReference>
<feature type="domain" description="AB hydrolase-1" evidence="2">
    <location>
        <begin position="85"/>
        <end position="331"/>
    </location>
</feature>
<dbReference type="InterPro" id="IPR051321">
    <property type="entry name" value="PHA/PHB_synthase"/>
</dbReference>
<dbReference type="EMBL" id="BAABAZ010000006">
    <property type="protein sequence ID" value="GAA4284938.1"/>
    <property type="molecule type" value="Genomic_DNA"/>
</dbReference>
<reference evidence="4" key="1">
    <citation type="journal article" date="2019" name="Int. J. Syst. Evol. Microbiol.">
        <title>The Global Catalogue of Microorganisms (GCM) 10K type strain sequencing project: providing services to taxonomists for standard genome sequencing and annotation.</title>
        <authorList>
            <consortium name="The Broad Institute Genomics Platform"/>
            <consortium name="The Broad Institute Genome Sequencing Center for Infectious Disease"/>
            <person name="Wu L."/>
            <person name="Ma J."/>
        </authorList>
    </citation>
    <scope>NUCLEOTIDE SEQUENCE [LARGE SCALE GENOMIC DNA]</scope>
    <source>
        <strain evidence="4">JCM 17458</strain>
    </source>
</reference>
<dbReference type="InterPro" id="IPR000073">
    <property type="entry name" value="AB_hydrolase_1"/>
</dbReference>
<keyword evidence="3" id="KW-0378">Hydrolase</keyword>
<dbReference type="GO" id="GO:0016787">
    <property type="term" value="F:hydrolase activity"/>
    <property type="evidence" value="ECO:0007669"/>
    <property type="project" value="UniProtKB-KW"/>
</dbReference>
<dbReference type="Gene3D" id="3.40.50.1820">
    <property type="entry name" value="alpha/beta hydrolase"/>
    <property type="match status" value="1"/>
</dbReference>
<evidence type="ECO:0000313" key="3">
    <source>
        <dbReference type="EMBL" id="GAA4284938.1"/>
    </source>
</evidence>